<feature type="domain" description="Molybdopterin dinucleotide-binding" evidence="9">
    <location>
        <begin position="650"/>
        <end position="755"/>
    </location>
</feature>
<dbReference type="InterPro" id="IPR009010">
    <property type="entry name" value="Asp_de-COase-like_dom_sf"/>
</dbReference>
<dbReference type="Gene3D" id="2.40.40.20">
    <property type="match status" value="1"/>
</dbReference>
<gene>
    <name evidence="10" type="ORF">C8N35_104264</name>
</gene>
<dbReference type="GO" id="GO:0030288">
    <property type="term" value="C:outer membrane-bounded periplasmic space"/>
    <property type="evidence" value="ECO:0007669"/>
    <property type="project" value="TreeGrafter"/>
</dbReference>
<keyword evidence="4" id="KW-0479">Metal-binding</keyword>
<name>A0A2T5VA56_9HYPH</name>
<evidence type="ECO:0000259" key="9">
    <source>
        <dbReference type="Pfam" id="PF01568"/>
    </source>
</evidence>
<dbReference type="GO" id="GO:0016491">
    <property type="term" value="F:oxidoreductase activity"/>
    <property type="evidence" value="ECO:0007669"/>
    <property type="project" value="UniProtKB-KW"/>
</dbReference>
<comment type="cofactor">
    <cofactor evidence="1">
        <name>Mo-bis(molybdopterin guanine dinucleotide)</name>
        <dbReference type="ChEBI" id="CHEBI:60539"/>
    </cofactor>
</comment>
<organism evidence="10 11">
    <name type="scientific">Breoghania corrubedonensis</name>
    <dbReference type="NCBI Taxonomy" id="665038"/>
    <lineage>
        <taxon>Bacteria</taxon>
        <taxon>Pseudomonadati</taxon>
        <taxon>Pseudomonadota</taxon>
        <taxon>Alphaproteobacteria</taxon>
        <taxon>Hyphomicrobiales</taxon>
        <taxon>Stappiaceae</taxon>
        <taxon>Breoghania</taxon>
    </lineage>
</organism>
<dbReference type="EMBL" id="QAYG01000004">
    <property type="protein sequence ID" value="PTW60638.1"/>
    <property type="molecule type" value="Genomic_DNA"/>
</dbReference>
<dbReference type="InterPro" id="IPR050612">
    <property type="entry name" value="Prok_Mopterin_Oxidored"/>
</dbReference>
<dbReference type="PANTHER" id="PTHR43742:SF10">
    <property type="entry name" value="TRIMETHYLAMINE-N-OXIDE REDUCTASE 2"/>
    <property type="match status" value="1"/>
</dbReference>
<dbReference type="Gene3D" id="3.40.50.740">
    <property type="match status" value="1"/>
</dbReference>
<keyword evidence="5 7" id="KW-0732">Signal</keyword>
<dbReference type="GO" id="GO:0030151">
    <property type="term" value="F:molybdenum ion binding"/>
    <property type="evidence" value="ECO:0007669"/>
    <property type="project" value="TreeGrafter"/>
</dbReference>
<dbReference type="Pfam" id="PF01568">
    <property type="entry name" value="Molydop_binding"/>
    <property type="match status" value="1"/>
</dbReference>
<dbReference type="InterPro" id="IPR006656">
    <property type="entry name" value="Mopterin_OxRdtase"/>
</dbReference>
<dbReference type="Proteomes" id="UP000244081">
    <property type="component" value="Unassembled WGS sequence"/>
</dbReference>
<comment type="caution">
    <text evidence="10">The sequence shown here is derived from an EMBL/GenBank/DDBJ whole genome shotgun (WGS) entry which is preliminary data.</text>
</comment>
<proteinExistence type="inferred from homology"/>
<keyword evidence="11" id="KW-1185">Reference proteome</keyword>
<evidence type="ECO:0000256" key="1">
    <source>
        <dbReference type="ARBA" id="ARBA00001942"/>
    </source>
</evidence>
<feature type="domain" description="Molybdopterin oxidoreductase" evidence="8">
    <location>
        <begin position="85"/>
        <end position="533"/>
    </location>
</feature>
<evidence type="ECO:0000256" key="4">
    <source>
        <dbReference type="ARBA" id="ARBA00022723"/>
    </source>
</evidence>
<feature type="chain" id="PRO_5015666835" evidence="7">
    <location>
        <begin position="28"/>
        <end position="791"/>
    </location>
</feature>
<dbReference type="PANTHER" id="PTHR43742">
    <property type="entry name" value="TRIMETHYLAMINE-N-OXIDE REDUCTASE"/>
    <property type="match status" value="1"/>
</dbReference>
<dbReference type="SUPFAM" id="SSF53706">
    <property type="entry name" value="Formate dehydrogenase/DMSO reductase, domains 1-3"/>
    <property type="match status" value="1"/>
</dbReference>
<sequence length="791" mass="86911">MLNRRQFVNLMASGAISATMLPHLARAASGAGGVTDGRVIANTCLGPLWLVKKDGKVVGVEMLKQLGQPDPLLEAMPDRLYSRSRVKAPMVRADFLKNREKSDRTLRGTGDFVEVSWDDAIKLVVDEITRVKDTYGNVALHRGKSSWASNHAHVHKTEAMNQRFFNLVGGCTAFFGNYSNQAVNEIITGIAWGGTMTASDWPGIHKNAEMVVAWGANPLVTTRILSARKSTKGWLDLKGTDIETVVIDPLHNDTAKYLGSQWVPIAPNTDVALALGIMHTLLTEDLYDKEFVQSHAFGFDDFAAYLKGTEDGTEKTAAWAADITGIPAETIQDLARKMASKRTFIASGWSTQRQHHGEQTPWALIALGCMLGQIGLPGGGVSFGMHYADGGYPKPDMPVIGGMSPGKNPVDVTFPIAAFADVFLNPGKELPYKDRTFKYPELRLSYTSGGNQYTHHQDTNRLIEAYRKLETVIVQEPWWTPTARFADIVLPAASDLERNDVGQVANLVLACRQVVAPQHKSRPDYEIFTELASHFGVEDQYTDGGKTDTDWAKELYEDARGRSKTVEMPEFDEFWNGEGIIEFPEGKGDFTMLADYREDPLLNPMGTATGLIEITSPYLKKMNIPDCPAHPTWMEPVEWRRSKEAADYPLQLVSAHPPHRLHSQMDNAHDTTNYKINDREPMMINSTDAADRGIADGDVVRVFNGRGQTLAAAVISDDISVGSVVLHEGAWYDPAEPGKTGSLDKEGSPNILTRDLPLSSGYGQATIAETAIVQVEKYSGEVPKVTAYDGV</sequence>
<evidence type="ECO:0000259" key="8">
    <source>
        <dbReference type="Pfam" id="PF00384"/>
    </source>
</evidence>
<dbReference type="InterPro" id="IPR006657">
    <property type="entry name" value="MoPterin_dinucl-bd_dom"/>
</dbReference>
<keyword evidence="6" id="KW-0560">Oxidoreductase</keyword>
<dbReference type="Gene3D" id="3.90.55.10">
    <property type="entry name" value="Dimethylsulfoxide Reductase, domain 3"/>
    <property type="match status" value="1"/>
</dbReference>
<dbReference type="SUPFAM" id="SSF50692">
    <property type="entry name" value="ADC-like"/>
    <property type="match status" value="1"/>
</dbReference>
<dbReference type="OrthoDB" id="9759518at2"/>
<dbReference type="RefSeq" id="WP_107990229.1">
    <property type="nucleotide sequence ID" value="NZ_QAYG01000004.1"/>
</dbReference>
<accession>A0A2T5VA56</accession>
<dbReference type="Gene3D" id="3.40.228.10">
    <property type="entry name" value="Dimethylsulfoxide Reductase, domain 2"/>
    <property type="match status" value="1"/>
</dbReference>
<evidence type="ECO:0000313" key="11">
    <source>
        <dbReference type="Proteomes" id="UP000244081"/>
    </source>
</evidence>
<evidence type="ECO:0000256" key="3">
    <source>
        <dbReference type="ARBA" id="ARBA00022505"/>
    </source>
</evidence>
<dbReference type="PROSITE" id="PS51318">
    <property type="entry name" value="TAT"/>
    <property type="match status" value="1"/>
</dbReference>
<dbReference type="InterPro" id="IPR006311">
    <property type="entry name" value="TAT_signal"/>
</dbReference>
<evidence type="ECO:0000313" key="10">
    <source>
        <dbReference type="EMBL" id="PTW60638.1"/>
    </source>
</evidence>
<dbReference type="GO" id="GO:0009061">
    <property type="term" value="P:anaerobic respiration"/>
    <property type="evidence" value="ECO:0007669"/>
    <property type="project" value="TreeGrafter"/>
</dbReference>
<dbReference type="PROSITE" id="PS00932">
    <property type="entry name" value="MOLYBDOPTERIN_PROK_3"/>
    <property type="match status" value="1"/>
</dbReference>
<evidence type="ECO:0000256" key="6">
    <source>
        <dbReference type="ARBA" id="ARBA00023002"/>
    </source>
</evidence>
<dbReference type="AlphaFoldDB" id="A0A2T5VA56"/>
<dbReference type="InterPro" id="IPR006655">
    <property type="entry name" value="Mopterin_OxRdtase_prok_CS"/>
</dbReference>
<protein>
    <submittedName>
        <fullName evidence="10">Trimethylamine-N-oxide reductase (Cytochrome c)</fullName>
    </submittedName>
</protein>
<dbReference type="PROSITE" id="PS00490">
    <property type="entry name" value="MOLYBDOPTERIN_PROK_2"/>
    <property type="match status" value="1"/>
</dbReference>
<feature type="signal peptide" evidence="7">
    <location>
        <begin position="1"/>
        <end position="27"/>
    </location>
</feature>
<dbReference type="FunFam" id="2.40.40.20:FF:000009">
    <property type="entry name" value="Biotin sulfoxide reductase 2"/>
    <property type="match status" value="1"/>
</dbReference>
<dbReference type="Pfam" id="PF00384">
    <property type="entry name" value="Molybdopterin"/>
    <property type="match status" value="1"/>
</dbReference>
<dbReference type="GO" id="GO:0043546">
    <property type="term" value="F:molybdopterin cofactor binding"/>
    <property type="evidence" value="ECO:0007669"/>
    <property type="project" value="InterPro"/>
</dbReference>
<reference evidence="10 11" key="1">
    <citation type="submission" date="2018-04" db="EMBL/GenBank/DDBJ databases">
        <title>Genomic Encyclopedia of Archaeal and Bacterial Type Strains, Phase II (KMG-II): from individual species to whole genera.</title>
        <authorList>
            <person name="Goeker M."/>
        </authorList>
    </citation>
    <scope>NUCLEOTIDE SEQUENCE [LARGE SCALE GENOMIC DNA]</scope>
    <source>
        <strain evidence="10 11">DSM 23382</strain>
    </source>
</reference>
<dbReference type="GO" id="GO:0009055">
    <property type="term" value="F:electron transfer activity"/>
    <property type="evidence" value="ECO:0007669"/>
    <property type="project" value="TreeGrafter"/>
</dbReference>
<comment type="similarity">
    <text evidence="2">Belongs to the prokaryotic molybdopterin-containing oxidoreductase family.</text>
</comment>
<evidence type="ECO:0000256" key="5">
    <source>
        <dbReference type="ARBA" id="ARBA00022729"/>
    </source>
</evidence>
<evidence type="ECO:0000256" key="2">
    <source>
        <dbReference type="ARBA" id="ARBA00010312"/>
    </source>
</evidence>
<keyword evidence="3" id="KW-0500">Molybdenum</keyword>
<evidence type="ECO:0000256" key="7">
    <source>
        <dbReference type="SAM" id="SignalP"/>
    </source>
</evidence>